<evidence type="ECO:0000313" key="3">
    <source>
        <dbReference type="Proteomes" id="UP000179266"/>
    </source>
</evidence>
<dbReference type="AlphaFoldDB" id="A0A1F7RYG4"/>
<reference evidence="2 3" key="1">
    <citation type="journal article" date="2016" name="Nat. Commun.">
        <title>Thousands of microbial genomes shed light on interconnected biogeochemical processes in an aquifer system.</title>
        <authorList>
            <person name="Anantharaman K."/>
            <person name="Brown C.T."/>
            <person name="Hug L.A."/>
            <person name="Sharon I."/>
            <person name="Castelle C.J."/>
            <person name="Probst A.J."/>
            <person name="Thomas B.C."/>
            <person name="Singh A."/>
            <person name="Wilkins M.J."/>
            <person name="Karaoz U."/>
            <person name="Brodie E.L."/>
            <person name="Williams K.H."/>
            <person name="Hubbard S.S."/>
            <person name="Banfield J.F."/>
        </authorList>
    </citation>
    <scope>NUCLEOTIDE SEQUENCE [LARGE SCALE GENOMIC DNA]</scope>
</reference>
<dbReference type="Proteomes" id="UP000179266">
    <property type="component" value="Unassembled WGS sequence"/>
</dbReference>
<dbReference type="EMBL" id="MGDD01000146">
    <property type="protein sequence ID" value="OGL46098.1"/>
    <property type="molecule type" value="Genomic_DNA"/>
</dbReference>
<keyword evidence="1" id="KW-0812">Transmembrane</keyword>
<evidence type="ECO:0000313" key="2">
    <source>
        <dbReference type="EMBL" id="OGL46098.1"/>
    </source>
</evidence>
<comment type="caution">
    <text evidence="2">The sequence shown here is derived from an EMBL/GenBank/DDBJ whole genome shotgun (WGS) entry which is preliminary data.</text>
</comment>
<proteinExistence type="predicted"/>
<gene>
    <name evidence="2" type="ORF">A2161_09555</name>
</gene>
<name>A0A1F7RYG4_9BACT</name>
<keyword evidence="1" id="KW-1133">Transmembrane helix</keyword>
<feature type="transmembrane region" description="Helical" evidence="1">
    <location>
        <begin position="12"/>
        <end position="34"/>
    </location>
</feature>
<protein>
    <submittedName>
        <fullName evidence="2">Uncharacterized protein</fullName>
    </submittedName>
</protein>
<feature type="transmembrane region" description="Helical" evidence="1">
    <location>
        <begin position="81"/>
        <end position="106"/>
    </location>
</feature>
<keyword evidence="1" id="KW-0472">Membrane</keyword>
<evidence type="ECO:0000256" key="1">
    <source>
        <dbReference type="SAM" id="Phobius"/>
    </source>
</evidence>
<feature type="transmembrane region" description="Helical" evidence="1">
    <location>
        <begin position="46"/>
        <end position="69"/>
    </location>
</feature>
<organism evidence="2 3">
    <name type="scientific">Candidatus Schekmanbacteria bacterium RBG_13_48_7</name>
    <dbReference type="NCBI Taxonomy" id="1817878"/>
    <lineage>
        <taxon>Bacteria</taxon>
        <taxon>Candidatus Schekmaniibacteriota</taxon>
    </lineage>
</organism>
<accession>A0A1F7RYG4</accession>
<sequence>MLIVVMAIFQRNIGSLSVLEPSGILFAWMSFLLLNLRKYRCTGSFFAWSSLVSAFLMVSVPFASALIGLKLGRCDPFPAHLIMFPTVALLILVSFVSALVSVVGFFRRNLRKSRGGEEAY</sequence>